<protein>
    <submittedName>
        <fullName evidence="8">ABC transporter substrate-binding protein</fullName>
    </submittedName>
</protein>
<sequence>MASLTRRQFAKVAGAGAATLSLGGLLAACSNGENAEAPAAAAGDAAATQPANQVIVSMTTGSEPAAGFDPLVSWGCGEHVHEPLIQSTLITTTTELDFKNDLATSYEASEDGMTWTFKVRDDVKFSDGQPLTAKDVAFTINGIINSEASECDMSMVKEAVATDDTTVEISMNKPFNALLYTLAVVGIVPEHAYDDSYGDKPIGSGRYLLEQWDKGQQIILKANPDYYGEAPKMERVVVVFMEEDASLAAAQSGQVDVAYTAATYAANQPTGYDLLNCASVDSRGISLPTVPAGGTKKDEGGEYATGNDVTCDLAVRQAINYGVDREKMIENVLNGYGTIAYSVGDGMPWSSPDMKCATDVEKAKKLLDDGGWAAGSDGVREKDGTRASLELYYSAGDSVRQAIAAEFANQMKELGIEVNIKGASWDDLYPHQFTDPVVWGWGTNAPTEIYNLNYSKGTGNYACEENATVDAYLDEALAQPKVEDSFEFWKKAQWDGEEGIAPQGDAPWVWFANIDHLYFAKENLKVAEQKPHPHGHGWSLVNNVDQWSWK</sequence>
<comment type="similarity">
    <text evidence="2">Belongs to the bacterial solute-binding protein 5 family.</text>
</comment>
<dbReference type="GO" id="GO:1904680">
    <property type="term" value="F:peptide transmembrane transporter activity"/>
    <property type="evidence" value="ECO:0007669"/>
    <property type="project" value="TreeGrafter"/>
</dbReference>
<dbReference type="AlphaFoldDB" id="A0A3N0IUJ2"/>
<dbReference type="Proteomes" id="UP000270112">
    <property type="component" value="Unassembled WGS sequence"/>
</dbReference>
<evidence type="ECO:0000256" key="3">
    <source>
        <dbReference type="ARBA" id="ARBA00022448"/>
    </source>
</evidence>
<comment type="subcellular location">
    <subcellularLocation>
        <location evidence="1">Cell membrane</location>
        <topology evidence="1">Lipid-anchor</topology>
    </subcellularLocation>
</comment>
<dbReference type="Gene3D" id="3.40.190.10">
    <property type="entry name" value="Periplasmic binding protein-like II"/>
    <property type="match status" value="1"/>
</dbReference>
<dbReference type="GO" id="GO:0015833">
    <property type="term" value="P:peptide transport"/>
    <property type="evidence" value="ECO:0007669"/>
    <property type="project" value="TreeGrafter"/>
</dbReference>
<dbReference type="GO" id="GO:0042597">
    <property type="term" value="C:periplasmic space"/>
    <property type="evidence" value="ECO:0007669"/>
    <property type="project" value="UniProtKB-ARBA"/>
</dbReference>
<dbReference type="OrthoDB" id="9764591at2"/>
<dbReference type="Pfam" id="PF00496">
    <property type="entry name" value="SBP_bac_5"/>
    <property type="match status" value="1"/>
</dbReference>
<reference evidence="7 9" key="1">
    <citation type="journal article" date="2018" name="Elife">
        <title>Discovery and characterization of a prevalent human gut bacterial enzyme sufficient for the inactivation of a family of plant toxins.</title>
        <authorList>
            <person name="Koppel N."/>
            <person name="Bisanz J.E."/>
            <person name="Pandelia M.E."/>
            <person name="Turnbaugh P.J."/>
            <person name="Balskus E.P."/>
        </authorList>
    </citation>
    <scope>NUCLEOTIDE SEQUENCE [LARGE SCALE GENOMIC DNA]</scope>
    <source>
        <strain evidence="7 9">DSM 16107</strain>
    </source>
</reference>
<comment type="caution">
    <text evidence="8">The sequence shown here is derived from an EMBL/GenBank/DDBJ whole genome shotgun (WGS) entry which is preliminary data.</text>
</comment>
<keyword evidence="3" id="KW-0813">Transport</keyword>
<proteinExistence type="inferred from homology"/>
<feature type="chain" id="PRO_5038753450" evidence="5">
    <location>
        <begin position="28"/>
        <end position="550"/>
    </location>
</feature>
<dbReference type="PROSITE" id="PS51257">
    <property type="entry name" value="PROKAR_LIPOPROTEIN"/>
    <property type="match status" value="1"/>
</dbReference>
<dbReference type="Gene3D" id="3.10.105.10">
    <property type="entry name" value="Dipeptide-binding Protein, Domain 3"/>
    <property type="match status" value="1"/>
</dbReference>
<dbReference type="PROSITE" id="PS51318">
    <property type="entry name" value="TAT"/>
    <property type="match status" value="1"/>
</dbReference>
<organism evidence="8 10">
    <name type="scientific">Eggerthella sinensis</name>
    <dbReference type="NCBI Taxonomy" id="242230"/>
    <lineage>
        <taxon>Bacteria</taxon>
        <taxon>Bacillati</taxon>
        <taxon>Actinomycetota</taxon>
        <taxon>Coriobacteriia</taxon>
        <taxon>Eggerthellales</taxon>
        <taxon>Eggerthellaceae</taxon>
        <taxon>Eggerthella</taxon>
    </lineage>
</organism>
<evidence type="ECO:0000256" key="2">
    <source>
        <dbReference type="ARBA" id="ARBA00005695"/>
    </source>
</evidence>
<feature type="signal peptide" evidence="5">
    <location>
        <begin position="1"/>
        <end position="27"/>
    </location>
</feature>
<feature type="domain" description="Solute-binding protein family 5" evidence="6">
    <location>
        <begin position="98"/>
        <end position="460"/>
    </location>
</feature>
<keyword evidence="4 5" id="KW-0732">Signal</keyword>
<evidence type="ECO:0000256" key="1">
    <source>
        <dbReference type="ARBA" id="ARBA00004193"/>
    </source>
</evidence>
<dbReference type="EMBL" id="QICC01000069">
    <property type="protein sequence ID" value="RNM40664.1"/>
    <property type="molecule type" value="Genomic_DNA"/>
</dbReference>
<evidence type="ECO:0000256" key="4">
    <source>
        <dbReference type="ARBA" id="ARBA00022729"/>
    </source>
</evidence>
<dbReference type="InterPro" id="IPR023765">
    <property type="entry name" value="SBP_5_CS"/>
</dbReference>
<evidence type="ECO:0000313" key="7">
    <source>
        <dbReference type="EMBL" id="RDB69923.1"/>
    </source>
</evidence>
<dbReference type="InterPro" id="IPR006311">
    <property type="entry name" value="TAT_signal"/>
</dbReference>
<reference evidence="8" key="3">
    <citation type="journal article" date="2019" name="Microbiol. Resour. Announc.">
        <title>Draft Genome Sequences of Type Strains of Gordonibacter faecihominis, Paraeggerthella hongkongensis, Parvibacter caecicola,Slackia equolifaciens, Slackia faecicanis, and Slackia isoflavoniconvertens.</title>
        <authorList>
            <person name="Danylec N."/>
            <person name="Stoll D.A."/>
            <person name="Dotsch A."/>
            <person name="Huch M."/>
        </authorList>
    </citation>
    <scope>NUCLEOTIDE SEQUENCE</scope>
    <source>
        <strain evidence="8">DSM 16107</strain>
    </source>
</reference>
<dbReference type="PIRSF" id="PIRSF002741">
    <property type="entry name" value="MppA"/>
    <property type="match status" value="1"/>
</dbReference>
<dbReference type="PANTHER" id="PTHR30290">
    <property type="entry name" value="PERIPLASMIC BINDING COMPONENT OF ABC TRANSPORTER"/>
    <property type="match status" value="1"/>
</dbReference>
<evidence type="ECO:0000313" key="10">
    <source>
        <dbReference type="Proteomes" id="UP000270112"/>
    </source>
</evidence>
<dbReference type="SUPFAM" id="SSF53850">
    <property type="entry name" value="Periplasmic binding protein-like II"/>
    <property type="match status" value="1"/>
</dbReference>
<dbReference type="Proteomes" id="UP000253817">
    <property type="component" value="Unassembled WGS sequence"/>
</dbReference>
<dbReference type="EMBL" id="PPTT01000007">
    <property type="protein sequence ID" value="RDB69923.1"/>
    <property type="molecule type" value="Genomic_DNA"/>
</dbReference>
<name>A0A3N0IUJ2_9ACTN</name>
<evidence type="ECO:0000313" key="8">
    <source>
        <dbReference type="EMBL" id="RNM40664.1"/>
    </source>
</evidence>
<dbReference type="InterPro" id="IPR039424">
    <property type="entry name" value="SBP_5"/>
</dbReference>
<dbReference type="PROSITE" id="PS01040">
    <property type="entry name" value="SBP_BACTERIAL_5"/>
    <property type="match status" value="1"/>
</dbReference>
<accession>A0A3N0IUJ2</accession>
<evidence type="ECO:0000259" key="6">
    <source>
        <dbReference type="Pfam" id="PF00496"/>
    </source>
</evidence>
<keyword evidence="9" id="KW-1185">Reference proteome</keyword>
<evidence type="ECO:0000256" key="5">
    <source>
        <dbReference type="SAM" id="SignalP"/>
    </source>
</evidence>
<dbReference type="InterPro" id="IPR000914">
    <property type="entry name" value="SBP_5_dom"/>
</dbReference>
<dbReference type="GO" id="GO:0043190">
    <property type="term" value="C:ATP-binding cassette (ABC) transporter complex"/>
    <property type="evidence" value="ECO:0007669"/>
    <property type="project" value="InterPro"/>
</dbReference>
<dbReference type="CDD" id="cd08518">
    <property type="entry name" value="PBP2_NikA_DppA_OppA_like_19"/>
    <property type="match status" value="1"/>
</dbReference>
<reference evidence="10" key="2">
    <citation type="submission" date="2018-05" db="EMBL/GenBank/DDBJ databases">
        <title>Genome Sequencing of selected type strains of the family Eggerthellaceae.</title>
        <authorList>
            <person name="Danylec N."/>
            <person name="Stoll D.A."/>
            <person name="Doetsch A."/>
            <person name="Huch M."/>
        </authorList>
    </citation>
    <scope>NUCLEOTIDE SEQUENCE [LARGE SCALE GENOMIC DNA]</scope>
    <source>
        <strain evidence="10">DSM 16107</strain>
    </source>
</reference>
<gene>
    <name evidence="7" type="ORF">C1876_05925</name>
    <name evidence="8" type="ORF">DMP09_13250</name>
</gene>
<evidence type="ECO:0000313" key="9">
    <source>
        <dbReference type="Proteomes" id="UP000253817"/>
    </source>
</evidence>
<dbReference type="InterPro" id="IPR030678">
    <property type="entry name" value="Peptide/Ni-bd"/>
</dbReference>
<dbReference type="RefSeq" id="WP_114545788.1">
    <property type="nucleotide sequence ID" value="NZ_JAJCHC010000010.1"/>
</dbReference>
<dbReference type="PANTHER" id="PTHR30290:SF9">
    <property type="entry name" value="OLIGOPEPTIDE-BINDING PROTEIN APPA"/>
    <property type="match status" value="1"/>
</dbReference>